<sequence>MARPHGMEGEFEEYLLPCLAGSERACDLLPWELNRGGADSTLRHCEDLTEQRLLQLHHLSPSLPFSWCSSSSPMGTVATTHALFVLFLAEALLGLEFLEFSCGHGDAGGCAAVELPVGSKMGHGGHHVMIHIWQRQWTHLAFARSGLLQETCRESREEPANLYRVADEDGWIRAS</sequence>
<protein>
    <submittedName>
        <fullName evidence="1">Uncharacterized protein</fullName>
    </submittedName>
</protein>
<reference evidence="1 2" key="1">
    <citation type="submission" date="2018-04" db="EMBL/GenBank/DDBJ databases">
        <title>WGS assembly of Panicum hallii var. hallii HAL2.</title>
        <authorList>
            <person name="Lovell J."/>
            <person name="Jenkins J."/>
            <person name="Lowry D."/>
            <person name="Mamidi S."/>
            <person name="Sreedasyam A."/>
            <person name="Weng X."/>
            <person name="Barry K."/>
            <person name="Bonette J."/>
            <person name="Campitelli B."/>
            <person name="Daum C."/>
            <person name="Gordon S."/>
            <person name="Gould B."/>
            <person name="Lipzen A."/>
            <person name="MacQueen A."/>
            <person name="Palacio-Mejia J."/>
            <person name="Plott C."/>
            <person name="Shakirov E."/>
            <person name="Shu S."/>
            <person name="Yoshinaga Y."/>
            <person name="Zane M."/>
            <person name="Rokhsar D."/>
            <person name="Grimwood J."/>
            <person name="Schmutz J."/>
            <person name="Juenger T."/>
        </authorList>
    </citation>
    <scope>NUCLEOTIDE SEQUENCE [LARGE SCALE GENOMIC DNA]</scope>
    <source>
        <strain evidence="2">cv. HAL2</strain>
    </source>
</reference>
<keyword evidence="2" id="KW-1185">Reference proteome</keyword>
<proteinExistence type="predicted"/>
<organism evidence="1 2">
    <name type="scientific">Panicum hallii var. hallii</name>
    <dbReference type="NCBI Taxonomy" id="1504633"/>
    <lineage>
        <taxon>Eukaryota</taxon>
        <taxon>Viridiplantae</taxon>
        <taxon>Streptophyta</taxon>
        <taxon>Embryophyta</taxon>
        <taxon>Tracheophyta</taxon>
        <taxon>Spermatophyta</taxon>
        <taxon>Magnoliopsida</taxon>
        <taxon>Liliopsida</taxon>
        <taxon>Poales</taxon>
        <taxon>Poaceae</taxon>
        <taxon>PACMAD clade</taxon>
        <taxon>Panicoideae</taxon>
        <taxon>Panicodae</taxon>
        <taxon>Paniceae</taxon>
        <taxon>Panicinae</taxon>
        <taxon>Panicum</taxon>
        <taxon>Panicum sect. Panicum</taxon>
    </lineage>
</organism>
<name>A0A2T7DW24_9POAL</name>
<gene>
    <name evidence="1" type="ORF">GQ55_4G067500</name>
</gene>
<evidence type="ECO:0000313" key="2">
    <source>
        <dbReference type="Proteomes" id="UP000244336"/>
    </source>
</evidence>
<accession>A0A2T7DW24</accession>
<dbReference type="Gramene" id="PUZ59749">
    <property type="protein sequence ID" value="PUZ59749"/>
    <property type="gene ID" value="GQ55_4G067500"/>
</dbReference>
<evidence type="ECO:0000313" key="1">
    <source>
        <dbReference type="EMBL" id="PUZ59749.1"/>
    </source>
</evidence>
<dbReference type="Proteomes" id="UP000244336">
    <property type="component" value="Chromosome 4"/>
</dbReference>
<dbReference type="EMBL" id="CM009752">
    <property type="protein sequence ID" value="PUZ59749.1"/>
    <property type="molecule type" value="Genomic_DNA"/>
</dbReference>
<dbReference type="OrthoDB" id="10512094at2759"/>
<dbReference type="AlphaFoldDB" id="A0A2T7DW24"/>